<evidence type="ECO:0000256" key="2">
    <source>
        <dbReference type="SAM" id="Phobius"/>
    </source>
</evidence>
<evidence type="ECO:0000313" key="4">
    <source>
        <dbReference type="Proteomes" id="UP000265719"/>
    </source>
</evidence>
<keyword evidence="4" id="KW-1185">Reference proteome</keyword>
<evidence type="ECO:0000256" key="1">
    <source>
        <dbReference type="SAM" id="MobiDB-lite"/>
    </source>
</evidence>
<dbReference type="OrthoDB" id="3830620at2"/>
<dbReference type="KEGG" id="thao:NI17_022965"/>
<reference evidence="3" key="1">
    <citation type="submission" date="2020-10" db="EMBL/GenBank/DDBJ databases">
        <title>De novo genome project of the cellulose decomposer Thermobifida halotolerans type strain.</title>
        <authorList>
            <person name="Nagy I."/>
            <person name="Horvath B."/>
            <person name="Kukolya J."/>
            <person name="Nagy I."/>
            <person name="Orsini M."/>
        </authorList>
    </citation>
    <scope>NUCLEOTIDE SEQUENCE</scope>
    <source>
        <strain evidence="3">DSM 44931</strain>
    </source>
</reference>
<sequence length="81" mass="8504">MNLSAFQLADSVNDLATPGVLGFVVIALIGGALFLLMRSMRRHLDTARSNDFGADTAETSVSGDSAKSEDSQKSGDAERAE</sequence>
<protein>
    <submittedName>
        <fullName evidence="3">Uncharacterized protein</fullName>
    </submittedName>
</protein>
<keyword evidence="2" id="KW-0472">Membrane</keyword>
<feature type="compositionally biased region" description="Basic and acidic residues" evidence="1">
    <location>
        <begin position="66"/>
        <end position="81"/>
    </location>
</feature>
<keyword evidence="2" id="KW-0812">Transmembrane</keyword>
<keyword evidence="2" id="KW-1133">Transmembrane helix</keyword>
<accession>A0A399G0B3</accession>
<dbReference type="RefSeq" id="WP_068687479.1">
    <property type="nucleotide sequence ID" value="NZ_CP063196.1"/>
</dbReference>
<proteinExistence type="predicted"/>
<dbReference type="Proteomes" id="UP000265719">
    <property type="component" value="Chromosome"/>
</dbReference>
<dbReference type="AlphaFoldDB" id="A0A399G0B3"/>
<name>A0A399G0B3_9ACTN</name>
<evidence type="ECO:0000313" key="3">
    <source>
        <dbReference type="EMBL" id="UOE22240.1"/>
    </source>
</evidence>
<organism evidence="3 4">
    <name type="scientific">Thermobifida halotolerans</name>
    <dbReference type="NCBI Taxonomy" id="483545"/>
    <lineage>
        <taxon>Bacteria</taxon>
        <taxon>Bacillati</taxon>
        <taxon>Actinomycetota</taxon>
        <taxon>Actinomycetes</taxon>
        <taxon>Streptosporangiales</taxon>
        <taxon>Nocardiopsidaceae</taxon>
        <taxon>Thermobifida</taxon>
    </lineage>
</organism>
<gene>
    <name evidence="3" type="ORF">NI17_022965</name>
</gene>
<feature type="region of interest" description="Disordered" evidence="1">
    <location>
        <begin position="47"/>
        <end position="81"/>
    </location>
</feature>
<dbReference type="EMBL" id="CP063196">
    <property type="protein sequence ID" value="UOE22240.1"/>
    <property type="molecule type" value="Genomic_DNA"/>
</dbReference>
<feature type="transmembrane region" description="Helical" evidence="2">
    <location>
        <begin position="20"/>
        <end position="37"/>
    </location>
</feature>